<keyword evidence="5" id="KW-1185">Reference proteome</keyword>
<dbReference type="Pfam" id="PF00201">
    <property type="entry name" value="UDPGT"/>
    <property type="match status" value="1"/>
</dbReference>
<dbReference type="InterPro" id="IPR050481">
    <property type="entry name" value="UDP-glycosyltransf_plant"/>
</dbReference>
<accession>B9SB92</accession>
<dbReference type="EMBL" id="EQ973912">
    <property type="protein sequence ID" value="EEF39100.1"/>
    <property type="molecule type" value="Genomic_DNA"/>
</dbReference>
<dbReference type="PANTHER" id="PTHR48049">
    <property type="entry name" value="GLYCOSYLTRANSFERASE"/>
    <property type="match status" value="1"/>
</dbReference>
<dbReference type="STRING" id="3988.B9SB92"/>
<protein>
    <submittedName>
        <fullName evidence="4">UDP-glucosyltransferase, putative</fullName>
        <ecNumber evidence="4">2.4.1.115</ecNumber>
    </submittedName>
</protein>
<dbReference type="GO" id="GO:0047213">
    <property type="term" value="F:anthocyanidin 3-O-glucosyltransferase activity"/>
    <property type="evidence" value="ECO:0007669"/>
    <property type="project" value="UniProtKB-EC"/>
</dbReference>
<dbReference type="SMR" id="B9SB92"/>
<dbReference type="InterPro" id="IPR002213">
    <property type="entry name" value="UDP_glucos_trans"/>
</dbReference>
<organism evidence="4 5">
    <name type="scientific">Ricinus communis</name>
    <name type="common">Castor bean</name>
    <dbReference type="NCBI Taxonomy" id="3988"/>
    <lineage>
        <taxon>Eukaryota</taxon>
        <taxon>Viridiplantae</taxon>
        <taxon>Streptophyta</taxon>
        <taxon>Embryophyta</taxon>
        <taxon>Tracheophyta</taxon>
        <taxon>Spermatophyta</taxon>
        <taxon>Magnoliopsida</taxon>
        <taxon>eudicotyledons</taxon>
        <taxon>Gunneridae</taxon>
        <taxon>Pentapetalae</taxon>
        <taxon>rosids</taxon>
        <taxon>fabids</taxon>
        <taxon>Malpighiales</taxon>
        <taxon>Euphorbiaceae</taxon>
        <taxon>Acalyphoideae</taxon>
        <taxon>Acalypheae</taxon>
        <taxon>Ricinus</taxon>
    </lineage>
</organism>
<keyword evidence="2 4" id="KW-0328">Glycosyltransferase</keyword>
<dbReference type="OMA" id="GHMTPYV"/>
<dbReference type="Gene3D" id="3.40.50.2000">
    <property type="entry name" value="Glycogen Phosphorylase B"/>
    <property type="match status" value="2"/>
</dbReference>
<evidence type="ECO:0000256" key="3">
    <source>
        <dbReference type="ARBA" id="ARBA00022679"/>
    </source>
</evidence>
<dbReference type="FunFam" id="3.40.50.2000:FF:000037">
    <property type="entry name" value="Glycosyltransferase"/>
    <property type="match status" value="1"/>
</dbReference>
<gene>
    <name evidence="4" type="ORF">RCOM_0649280</name>
</gene>
<evidence type="ECO:0000313" key="5">
    <source>
        <dbReference type="Proteomes" id="UP000008311"/>
    </source>
</evidence>
<dbReference type="EC" id="2.4.1.115" evidence="4"/>
<sequence>MAQPKSSNFHIVMFPWFAVGHMTPFLHLANRVAERGCSTTFLLPNKAKLQLEHFNTHPDLITFHSITVPHVEGLPLGTETASDIPIHLTHFLAIALDRTRRQVEKVIVDTRPKLVIFDVAHWIPKITKDLGIKAINYNVVCAASIAIALVPARNVTKDRPVTEAELLQPPAGYPSSNVVLRGHEVRSLLFVSLPFGEGITFYERIYTAIKGSDAIAIRTCHEIEGKLCDYIASQYEKPVFLTGPVLPEPSKAPLEDQWTKWLGGFEKDSVIFCAFGSQIKLEKNQFQELVLGLESTGLPFLAALKPPNGASTVEEALPEGFEERVNGRGVIWGGWVQQLLILDHPSVGCFLNHCGFGSMWESLMSDCQIVLVPHLGDQILNTRIMAEELKVGVEVVRDESGWFSKESLRKAITSVMDKNSEVGSMVKENHRKWTEILGGEGFMTSYIDKFVQNMQDLVNN</sequence>
<dbReference type="InParanoid" id="B9SB92"/>
<proteinExistence type="inferred from homology"/>
<dbReference type="CDD" id="cd03784">
    <property type="entry name" value="GT1_Gtf-like"/>
    <property type="match status" value="1"/>
</dbReference>
<dbReference type="OrthoDB" id="5835829at2759"/>
<name>B9SB92_RICCO</name>
<dbReference type="PANTHER" id="PTHR48049:SF91">
    <property type="entry name" value="UDP-GLYCOSYLTRANSFERASE 79B7-RELATED"/>
    <property type="match status" value="1"/>
</dbReference>
<dbReference type="Proteomes" id="UP000008311">
    <property type="component" value="Unassembled WGS sequence"/>
</dbReference>
<dbReference type="GO" id="GO:0035251">
    <property type="term" value="F:UDP-glucosyltransferase activity"/>
    <property type="evidence" value="ECO:0000318"/>
    <property type="project" value="GO_Central"/>
</dbReference>
<dbReference type="SUPFAM" id="SSF53756">
    <property type="entry name" value="UDP-Glycosyltransferase/glycogen phosphorylase"/>
    <property type="match status" value="1"/>
</dbReference>
<dbReference type="KEGG" id="rcu:8268825"/>
<dbReference type="AlphaFoldDB" id="B9SB92"/>
<dbReference type="FunFam" id="3.40.50.2000:FF:000087">
    <property type="entry name" value="Glycosyltransferase"/>
    <property type="match status" value="1"/>
</dbReference>
<keyword evidence="3 4" id="KW-0808">Transferase</keyword>
<dbReference type="FunCoup" id="B9SB92">
    <property type="interactions" value="137"/>
</dbReference>
<evidence type="ECO:0000256" key="2">
    <source>
        <dbReference type="ARBA" id="ARBA00022676"/>
    </source>
</evidence>
<evidence type="ECO:0000256" key="1">
    <source>
        <dbReference type="ARBA" id="ARBA00009995"/>
    </source>
</evidence>
<evidence type="ECO:0000313" key="4">
    <source>
        <dbReference type="EMBL" id="EEF39100.1"/>
    </source>
</evidence>
<dbReference type="eggNOG" id="KOG1192">
    <property type="taxonomic scope" value="Eukaryota"/>
</dbReference>
<reference evidence="5" key="1">
    <citation type="journal article" date="2010" name="Nat. Biotechnol.">
        <title>Draft genome sequence of the oilseed species Ricinus communis.</title>
        <authorList>
            <person name="Chan A.P."/>
            <person name="Crabtree J."/>
            <person name="Zhao Q."/>
            <person name="Lorenzi H."/>
            <person name="Orvis J."/>
            <person name="Puiu D."/>
            <person name="Melake-Berhan A."/>
            <person name="Jones K.M."/>
            <person name="Redman J."/>
            <person name="Chen G."/>
            <person name="Cahoon E.B."/>
            <person name="Gedil M."/>
            <person name="Stanke M."/>
            <person name="Haas B.J."/>
            <person name="Wortman J.R."/>
            <person name="Fraser-Liggett C.M."/>
            <person name="Ravel J."/>
            <person name="Rabinowicz P.D."/>
        </authorList>
    </citation>
    <scope>NUCLEOTIDE SEQUENCE [LARGE SCALE GENOMIC DNA]</scope>
    <source>
        <strain evidence="5">cv. Hale</strain>
    </source>
</reference>
<comment type="similarity">
    <text evidence="1">Belongs to the UDP-glycosyltransferase family.</text>
</comment>